<dbReference type="Pfam" id="PF07526">
    <property type="entry name" value="POX"/>
    <property type="match status" value="1"/>
</dbReference>
<dbReference type="InterPro" id="IPR006563">
    <property type="entry name" value="POX_dom"/>
</dbReference>
<dbReference type="SUPFAM" id="SSF46689">
    <property type="entry name" value="Homeodomain-like"/>
    <property type="match status" value="1"/>
</dbReference>
<keyword evidence="3" id="KW-0805">Transcription regulation</keyword>
<evidence type="ECO:0000256" key="7">
    <source>
        <dbReference type="ARBA" id="ARBA00023242"/>
    </source>
</evidence>
<gene>
    <name evidence="11" type="ORF">TEA_002688</name>
</gene>
<reference evidence="11 12" key="1">
    <citation type="journal article" date="2018" name="Proc. Natl. Acad. Sci. U.S.A.">
        <title>Draft genome sequence of Camellia sinensis var. sinensis provides insights into the evolution of the tea genome and tea quality.</title>
        <authorList>
            <person name="Wei C."/>
            <person name="Yang H."/>
            <person name="Wang S."/>
            <person name="Zhao J."/>
            <person name="Liu C."/>
            <person name="Gao L."/>
            <person name="Xia E."/>
            <person name="Lu Y."/>
            <person name="Tai Y."/>
            <person name="She G."/>
            <person name="Sun J."/>
            <person name="Cao H."/>
            <person name="Tong W."/>
            <person name="Gao Q."/>
            <person name="Li Y."/>
            <person name="Deng W."/>
            <person name="Jiang X."/>
            <person name="Wang W."/>
            <person name="Chen Q."/>
            <person name="Zhang S."/>
            <person name="Li H."/>
            <person name="Wu J."/>
            <person name="Wang P."/>
            <person name="Li P."/>
            <person name="Shi C."/>
            <person name="Zheng F."/>
            <person name="Jian J."/>
            <person name="Huang B."/>
            <person name="Shan D."/>
            <person name="Shi M."/>
            <person name="Fang C."/>
            <person name="Yue Y."/>
            <person name="Li F."/>
            <person name="Li D."/>
            <person name="Wei S."/>
            <person name="Han B."/>
            <person name="Jiang C."/>
            <person name="Yin Y."/>
            <person name="Xia T."/>
            <person name="Zhang Z."/>
            <person name="Bennetzen J.L."/>
            <person name="Zhao S."/>
            <person name="Wan X."/>
        </authorList>
    </citation>
    <scope>NUCLEOTIDE SEQUENCE [LARGE SCALE GENOMIC DNA]</scope>
    <source>
        <strain evidence="12">cv. Shuchazao</strain>
        <tissue evidence="11">Leaf</tissue>
    </source>
</reference>
<dbReference type="PROSITE" id="PS50071">
    <property type="entry name" value="HOMEOBOX_2"/>
    <property type="match status" value="1"/>
</dbReference>
<dbReference type="CDD" id="cd00086">
    <property type="entry name" value="homeodomain"/>
    <property type="match status" value="1"/>
</dbReference>
<dbReference type="InterPro" id="IPR001356">
    <property type="entry name" value="HD"/>
</dbReference>
<evidence type="ECO:0000256" key="9">
    <source>
        <dbReference type="SAM" id="MobiDB-lite"/>
    </source>
</evidence>
<dbReference type="InterPro" id="IPR050224">
    <property type="entry name" value="TALE_homeobox"/>
</dbReference>
<feature type="region of interest" description="Disordered" evidence="9">
    <location>
        <begin position="466"/>
        <end position="518"/>
    </location>
</feature>
<feature type="compositionally biased region" description="Basic and acidic residues" evidence="9">
    <location>
        <begin position="235"/>
        <end position="282"/>
    </location>
</feature>
<proteinExistence type="inferred from homology"/>
<dbReference type="InterPro" id="IPR008422">
    <property type="entry name" value="KN_HD"/>
</dbReference>
<evidence type="ECO:0000313" key="12">
    <source>
        <dbReference type="Proteomes" id="UP000306102"/>
    </source>
</evidence>
<evidence type="ECO:0000256" key="5">
    <source>
        <dbReference type="ARBA" id="ARBA00023155"/>
    </source>
</evidence>
<protein>
    <recommendedName>
        <fullName evidence="10">Homeobox domain-containing protein</fullName>
    </recommendedName>
</protein>
<evidence type="ECO:0000256" key="6">
    <source>
        <dbReference type="ARBA" id="ARBA00023163"/>
    </source>
</evidence>
<comment type="caution">
    <text evidence="11">The sequence shown here is derived from an EMBL/GenBank/DDBJ whole genome shotgun (WGS) entry which is preliminary data.</text>
</comment>
<name>A0A4S4D9V9_CAMSN</name>
<dbReference type="Pfam" id="PF05920">
    <property type="entry name" value="Homeobox_KN"/>
    <property type="match status" value="1"/>
</dbReference>
<comment type="similarity">
    <text evidence="2">Belongs to the TALE/BELL homeobox family.</text>
</comment>
<dbReference type="SMART" id="SM00389">
    <property type="entry name" value="HOX"/>
    <property type="match status" value="1"/>
</dbReference>
<evidence type="ECO:0000259" key="10">
    <source>
        <dbReference type="PROSITE" id="PS50071"/>
    </source>
</evidence>
<dbReference type="PANTHER" id="PTHR11850">
    <property type="entry name" value="HOMEOBOX PROTEIN TRANSCRIPTION FACTORS"/>
    <property type="match status" value="1"/>
</dbReference>
<feature type="domain" description="Homeobox" evidence="10">
    <location>
        <begin position="393"/>
        <end position="456"/>
    </location>
</feature>
<keyword evidence="7 8" id="KW-0539">Nucleus</keyword>
<evidence type="ECO:0000256" key="4">
    <source>
        <dbReference type="ARBA" id="ARBA00023125"/>
    </source>
</evidence>
<organism evidence="11 12">
    <name type="scientific">Camellia sinensis var. sinensis</name>
    <name type="common">China tea</name>
    <dbReference type="NCBI Taxonomy" id="542762"/>
    <lineage>
        <taxon>Eukaryota</taxon>
        <taxon>Viridiplantae</taxon>
        <taxon>Streptophyta</taxon>
        <taxon>Embryophyta</taxon>
        <taxon>Tracheophyta</taxon>
        <taxon>Spermatophyta</taxon>
        <taxon>Magnoliopsida</taxon>
        <taxon>eudicotyledons</taxon>
        <taxon>Gunneridae</taxon>
        <taxon>Pentapetalae</taxon>
        <taxon>asterids</taxon>
        <taxon>Ericales</taxon>
        <taxon>Theaceae</taxon>
        <taxon>Camellia</taxon>
    </lineage>
</organism>
<evidence type="ECO:0000256" key="3">
    <source>
        <dbReference type="ARBA" id="ARBA00023015"/>
    </source>
</evidence>
<feature type="region of interest" description="Disordered" evidence="9">
    <location>
        <begin position="24"/>
        <end position="43"/>
    </location>
</feature>
<evidence type="ECO:0000256" key="2">
    <source>
        <dbReference type="ARBA" id="ARBA00006454"/>
    </source>
</evidence>
<keyword evidence="4 8" id="KW-0238">DNA-binding</keyword>
<dbReference type="SMART" id="SM00574">
    <property type="entry name" value="POX"/>
    <property type="match status" value="1"/>
</dbReference>
<accession>A0A4S4D9V9</accession>
<evidence type="ECO:0000256" key="8">
    <source>
        <dbReference type="PROSITE-ProRule" id="PRU00108"/>
    </source>
</evidence>
<feature type="DNA-binding region" description="Homeobox" evidence="8">
    <location>
        <begin position="395"/>
        <end position="457"/>
    </location>
</feature>
<keyword evidence="6" id="KW-0804">Transcription</keyword>
<sequence length="632" mass="70193">MATFYSSLSNPRDVFPASYLRDQKLASNPEPPHLPHNMMYPNQPSNGSYSELFSGNSLSLHDCVRGPSAGARGEGEPVNVESTHGQLNEDSQMVSRTPVYVIDGEQNLMCQGLSLSLGTWLQSGVHTPSLQYQYTDPSASLMSSHFQAENGCQNKESRNDEYLSYNLPGGTHNTIKVGALNNAYCSVGANEMHSSPHMYEPSNLVSTIFNSKYLKAAQQLLDEVVNVQKALKQSQTDKHKKSDEFGLHDDNEIDMKVKGDSADPHESTTDHSSELSPSERQDLQNKLTKLLSMVDEVDRRYRQYYHQMQIVVSSFETVAGCGAAKPYTALALKTISRHFRGLRDAINGQIRTTQKNLGEQDATRAGQGGLPRLRYVDQQLRQKRALQQFGVMQHSWRPQRGLPETSVSILRAWLFEHFLHPYPKDSEKIMLARQTGLTRGQVANWFINARVRLWKPMVEEMYKEEFGEVDSKSSPENASKAARDKSWPSEDMVEELQESTTTKAADGGQLGQFDDSKSDLIPDVGMQGCTARLGFQNGACGDNNIDCLQDDQRPNMDNHNLLPDGIISASASYNISELGNFSVGEHVSLALGLRHCENDSLSMSGAIQFRGDFTAASSVGYDTSVKPTTYDH</sequence>
<feature type="region of interest" description="Disordered" evidence="9">
    <location>
        <begin position="64"/>
        <end position="86"/>
    </location>
</feature>
<evidence type="ECO:0000313" key="11">
    <source>
        <dbReference type="EMBL" id="THF99309.1"/>
    </source>
</evidence>
<keyword evidence="5 8" id="KW-0371">Homeobox</keyword>
<dbReference type="Proteomes" id="UP000306102">
    <property type="component" value="Unassembled WGS sequence"/>
</dbReference>
<dbReference type="GO" id="GO:0006355">
    <property type="term" value="P:regulation of DNA-templated transcription"/>
    <property type="evidence" value="ECO:0007669"/>
    <property type="project" value="InterPro"/>
</dbReference>
<dbReference type="STRING" id="542762.A0A4S4D9V9"/>
<dbReference type="InterPro" id="IPR009057">
    <property type="entry name" value="Homeodomain-like_sf"/>
</dbReference>
<comment type="subcellular location">
    <subcellularLocation>
        <location evidence="1 8">Nucleus</location>
    </subcellularLocation>
</comment>
<dbReference type="EMBL" id="SDRB02011974">
    <property type="protein sequence ID" value="THF99309.1"/>
    <property type="molecule type" value="Genomic_DNA"/>
</dbReference>
<dbReference type="AlphaFoldDB" id="A0A4S4D9V9"/>
<evidence type="ECO:0000256" key="1">
    <source>
        <dbReference type="ARBA" id="ARBA00004123"/>
    </source>
</evidence>
<feature type="region of interest" description="Disordered" evidence="9">
    <location>
        <begin position="232"/>
        <end position="282"/>
    </location>
</feature>
<dbReference type="Gene3D" id="1.10.10.60">
    <property type="entry name" value="Homeodomain-like"/>
    <property type="match status" value="1"/>
</dbReference>
<dbReference type="GO" id="GO:0003677">
    <property type="term" value="F:DNA binding"/>
    <property type="evidence" value="ECO:0007669"/>
    <property type="project" value="UniProtKB-UniRule"/>
</dbReference>
<dbReference type="GO" id="GO:0005634">
    <property type="term" value="C:nucleus"/>
    <property type="evidence" value="ECO:0007669"/>
    <property type="project" value="UniProtKB-SubCell"/>
</dbReference>
<keyword evidence="12" id="KW-1185">Reference proteome</keyword>